<dbReference type="InterPro" id="IPR036770">
    <property type="entry name" value="Ankyrin_rpt-contain_sf"/>
</dbReference>
<dbReference type="GeneID" id="24137353"/>
<organism evidence="4 5">
    <name type="scientific">Saprolegnia parasitica (strain CBS 223.65)</name>
    <dbReference type="NCBI Taxonomy" id="695850"/>
    <lineage>
        <taxon>Eukaryota</taxon>
        <taxon>Sar</taxon>
        <taxon>Stramenopiles</taxon>
        <taxon>Oomycota</taxon>
        <taxon>Saprolegniomycetes</taxon>
        <taxon>Saprolegniales</taxon>
        <taxon>Saprolegniaceae</taxon>
        <taxon>Saprolegnia</taxon>
    </lineage>
</organism>
<dbReference type="AlphaFoldDB" id="A0A067BY30"/>
<dbReference type="SUPFAM" id="SSF48403">
    <property type="entry name" value="Ankyrin repeat"/>
    <property type="match status" value="1"/>
</dbReference>
<dbReference type="Pfam" id="PF12796">
    <property type="entry name" value="Ank_2"/>
    <property type="match status" value="2"/>
</dbReference>
<keyword evidence="5" id="KW-1185">Reference proteome</keyword>
<dbReference type="PANTHER" id="PTHR24171">
    <property type="entry name" value="ANKYRIN REPEAT DOMAIN-CONTAINING PROTEIN 39-RELATED"/>
    <property type="match status" value="1"/>
</dbReference>
<feature type="repeat" description="ANK" evidence="3">
    <location>
        <begin position="97"/>
        <end position="129"/>
    </location>
</feature>
<feature type="repeat" description="ANK" evidence="3">
    <location>
        <begin position="64"/>
        <end position="96"/>
    </location>
</feature>
<sequence length="314" mass="34231">MLPSAAIFWACARFWQKALTRTAASTSSTCEGDAALHWAAYEGHGSVIELLLRHGASVDIVNTFGNTPLHWAAWGGRVQAAIFLLDAGANIGRQNNDGDTPLHFAAREDRAAVVRLLLDREADAGLPPYALARERGHASILRLLDQHPGDPCALYDAAKKGETDRVGALLSSGLHPDVRMEDNNTPLHWAAWEGHEAVLRLLLEHGATVDSENRFGNTPLQWASWGGQACAVQLLIDAYANVNHPGDGGCSALHRAAHHNHPRVTELLLQFNADKDQMDHHHRTPRTIALANGFADVVDVLDGYPRGRRDPGRR</sequence>
<feature type="repeat" description="ANK" evidence="3">
    <location>
        <begin position="31"/>
        <end position="63"/>
    </location>
</feature>
<feature type="repeat" description="ANK" evidence="3">
    <location>
        <begin position="248"/>
        <end position="280"/>
    </location>
</feature>
<dbReference type="PANTHER" id="PTHR24171:SF9">
    <property type="entry name" value="ANKYRIN REPEAT DOMAIN-CONTAINING PROTEIN 39"/>
    <property type="match status" value="1"/>
</dbReference>
<dbReference type="PRINTS" id="PR01415">
    <property type="entry name" value="ANKYRIN"/>
</dbReference>
<dbReference type="VEuPathDB" id="FungiDB:SPRG_15644"/>
<evidence type="ECO:0000256" key="1">
    <source>
        <dbReference type="ARBA" id="ARBA00022737"/>
    </source>
</evidence>
<evidence type="ECO:0000256" key="3">
    <source>
        <dbReference type="PROSITE-ProRule" id="PRU00023"/>
    </source>
</evidence>
<dbReference type="RefSeq" id="XP_012210101.1">
    <property type="nucleotide sequence ID" value="XM_012354711.1"/>
</dbReference>
<feature type="repeat" description="ANK" evidence="3">
    <location>
        <begin position="215"/>
        <end position="247"/>
    </location>
</feature>
<dbReference type="Proteomes" id="UP000030745">
    <property type="component" value="Unassembled WGS sequence"/>
</dbReference>
<feature type="repeat" description="ANK" evidence="3">
    <location>
        <begin position="182"/>
        <end position="214"/>
    </location>
</feature>
<proteinExistence type="predicted"/>
<gene>
    <name evidence="4" type="ORF">SPRG_15644</name>
</gene>
<dbReference type="Pfam" id="PF00023">
    <property type="entry name" value="Ank"/>
    <property type="match status" value="1"/>
</dbReference>
<dbReference type="OrthoDB" id="73683at2759"/>
<dbReference type="SMART" id="SM00248">
    <property type="entry name" value="ANK"/>
    <property type="match status" value="7"/>
</dbReference>
<dbReference type="STRING" id="695850.A0A067BY30"/>
<protein>
    <submittedName>
        <fullName evidence="4">Uncharacterized protein</fullName>
    </submittedName>
</protein>
<name>A0A067BY30_SAPPC</name>
<reference evidence="4 5" key="1">
    <citation type="journal article" date="2013" name="PLoS Genet.">
        <title>Distinctive expansion of potential virulence genes in the genome of the oomycete fish pathogen Saprolegnia parasitica.</title>
        <authorList>
            <person name="Jiang R.H."/>
            <person name="de Bruijn I."/>
            <person name="Haas B.J."/>
            <person name="Belmonte R."/>
            <person name="Lobach L."/>
            <person name="Christie J."/>
            <person name="van den Ackerveken G."/>
            <person name="Bottin A."/>
            <person name="Bulone V."/>
            <person name="Diaz-Moreno S.M."/>
            <person name="Dumas B."/>
            <person name="Fan L."/>
            <person name="Gaulin E."/>
            <person name="Govers F."/>
            <person name="Grenville-Briggs L.J."/>
            <person name="Horner N.R."/>
            <person name="Levin J.Z."/>
            <person name="Mammella M."/>
            <person name="Meijer H.J."/>
            <person name="Morris P."/>
            <person name="Nusbaum C."/>
            <person name="Oome S."/>
            <person name="Phillips A.J."/>
            <person name="van Rooyen D."/>
            <person name="Rzeszutek E."/>
            <person name="Saraiva M."/>
            <person name="Secombes C.J."/>
            <person name="Seidl M.F."/>
            <person name="Snel B."/>
            <person name="Stassen J.H."/>
            <person name="Sykes S."/>
            <person name="Tripathy S."/>
            <person name="van den Berg H."/>
            <person name="Vega-Arreguin J.C."/>
            <person name="Wawra S."/>
            <person name="Young S.K."/>
            <person name="Zeng Q."/>
            <person name="Dieguez-Uribeondo J."/>
            <person name="Russ C."/>
            <person name="Tyler B.M."/>
            <person name="van West P."/>
        </authorList>
    </citation>
    <scope>NUCLEOTIDE SEQUENCE [LARGE SCALE GENOMIC DNA]</scope>
    <source>
        <strain evidence="4 5">CBS 223.65</strain>
    </source>
</reference>
<dbReference type="InterPro" id="IPR002110">
    <property type="entry name" value="Ankyrin_rpt"/>
</dbReference>
<keyword evidence="1" id="KW-0677">Repeat</keyword>
<keyword evidence="2 3" id="KW-0040">ANK repeat</keyword>
<dbReference type="PROSITE" id="PS50088">
    <property type="entry name" value="ANK_REPEAT"/>
    <property type="match status" value="6"/>
</dbReference>
<dbReference type="OMA" id="PLQWASW"/>
<dbReference type="EMBL" id="KK583365">
    <property type="protein sequence ID" value="KDO19201.1"/>
    <property type="molecule type" value="Genomic_DNA"/>
</dbReference>
<evidence type="ECO:0000313" key="5">
    <source>
        <dbReference type="Proteomes" id="UP000030745"/>
    </source>
</evidence>
<dbReference type="Gene3D" id="1.25.40.20">
    <property type="entry name" value="Ankyrin repeat-containing domain"/>
    <property type="match status" value="5"/>
</dbReference>
<evidence type="ECO:0000256" key="2">
    <source>
        <dbReference type="ARBA" id="ARBA00023043"/>
    </source>
</evidence>
<dbReference type="KEGG" id="spar:SPRG_15644"/>
<evidence type="ECO:0000313" key="4">
    <source>
        <dbReference type="EMBL" id="KDO19201.1"/>
    </source>
</evidence>
<accession>A0A067BY30</accession>
<dbReference type="PROSITE" id="PS50297">
    <property type="entry name" value="ANK_REP_REGION"/>
    <property type="match status" value="5"/>
</dbReference>